<organism evidence="14 15">
    <name type="scientific">Gordonia defluvii</name>
    <dbReference type="NCBI Taxonomy" id="283718"/>
    <lineage>
        <taxon>Bacteria</taxon>
        <taxon>Bacillati</taxon>
        <taxon>Actinomycetota</taxon>
        <taxon>Actinomycetes</taxon>
        <taxon>Mycobacteriales</taxon>
        <taxon>Gordoniaceae</taxon>
        <taxon>Gordonia</taxon>
    </lineage>
</organism>
<dbReference type="PROSITE" id="PS50944">
    <property type="entry name" value="HTH_DTXR"/>
    <property type="match status" value="1"/>
</dbReference>
<evidence type="ECO:0000256" key="8">
    <source>
        <dbReference type="ARBA" id="ARBA00023125"/>
    </source>
</evidence>
<keyword evidence="7" id="KW-0805">Transcription regulation</keyword>
<evidence type="ECO:0000256" key="11">
    <source>
        <dbReference type="ARBA" id="ARBA00023211"/>
    </source>
</evidence>
<protein>
    <recommendedName>
        <fullName evidence="12">Manganese transport regulator</fullName>
    </recommendedName>
</protein>
<evidence type="ECO:0000256" key="7">
    <source>
        <dbReference type="ARBA" id="ARBA00023015"/>
    </source>
</evidence>
<dbReference type="RefSeq" id="WP_290705728.1">
    <property type="nucleotide sequence ID" value="NZ_BAAAVS010000024.1"/>
</dbReference>
<dbReference type="Gene3D" id="1.10.60.10">
    <property type="entry name" value="Iron dependent repressor, metal binding and dimerisation domain"/>
    <property type="match status" value="1"/>
</dbReference>
<dbReference type="InterPro" id="IPR022687">
    <property type="entry name" value="HTH_DTXR"/>
</dbReference>
<evidence type="ECO:0000313" key="15">
    <source>
        <dbReference type="Proteomes" id="UP001501035"/>
    </source>
</evidence>
<name>A0ABP6LEV4_9ACTN</name>
<feature type="domain" description="HTH dtxR-type" evidence="13">
    <location>
        <begin position="10"/>
        <end position="72"/>
    </location>
</feature>
<dbReference type="SMART" id="SM00529">
    <property type="entry name" value="HTH_DTXR"/>
    <property type="match status" value="1"/>
</dbReference>
<keyword evidence="5" id="KW-0678">Repressor</keyword>
<dbReference type="InterPro" id="IPR001367">
    <property type="entry name" value="Fe_dep_repressor"/>
</dbReference>
<keyword evidence="8" id="KW-0238">DNA-binding</keyword>
<evidence type="ECO:0000256" key="6">
    <source>
        <dbReference type="ARBA" id="ARBA00023004"/>
    </source>
</evidence>
<evidence type="ECO:0000256" key="10">
    <source>
        <dbReference type="ARBA" id="ARBA00023163"/>
    </source>
</evidence>
<dbReference type="SUPFAM" id="SSF46785">
    <property type="entry name" value="Winged helix' DNA-binding domain"/>
    <property type="match status" value="1"/>
</dbReference>
<comment type="subcellular location">
    <subcellularLocation>
        <location evidence="1">Cytoplasm</location>
    </subcellularLocation>
</comment>
<dbReference type="InterPro" id="IPR050536">
    <property type="entry name" value="DtxR_MntR_Metal-Reg"/>
</dbReference>
<evidence type="ECO:0000259" key="13">
    <source>
        <dbReference type="PROSITE" id="PS50944"/>
    </source>
</evidence>
<dbReference type="InterPro" id="IPR022689">
    <property type="entry name" value="Iron_dep_repressor"/>
</dbReference>
<evidence type="ECO:0000256" key="5">
    <source>
        <dbReference type="ARBA" id="ARBA00022491"/>
    </source>
</evidence>
<evidence type="ECO:0000256" key="1">
    <source>
        <dbReference type="ARBA" id="ARBA00004496"/>
    </source>
</evidence>
<sequence>MPRGNEWSELTSVAQDYLKVIWTAREWGDVKVTTSMIADKLDISPSTASEGIRKLAQQGLLEHQKYGAITLTEEGRRAAVGMVRRHRLLETYLVSQLGFSWDEVHDEAEVLEHAVSDRLVERIDAKLGYPRRDPHGDPIPSPDGEITSPDVCLLAELGDGDSGVIARISDTDPAMLRYFNEVGIALDRSVHISGKRPFAGTTTITVGDATEPVILGDVATRAIFVATG</sequence>
<dbReference type="Gene3D" id="1.10.10.10">
    <property type="entry name" value="Winged helix-like DNA-binding domain superfamily/Winged helix DNA-binding domain"/>
    <property type="match status" value="1"/>
</dbReference>
<dbReference type="Pfam" id="PF04023">
    <property type="entry name" value="FeoA"/>
    <property type="match status" value="1"/>
</dbReference>
<evidence type="ECO:0000256" key="3">
    <source>
        <dbReference type="ARBA" id="ARBA00011738"/>
    </source>
</evidence>
<comment type="subunit">
    <text evidence="3">Homodimer.</text>
</comment>
<dbReference type="SMART" id="SM00899">
    <property type="entry name" value="FeoA"/>
    <property type="match status" value="1"/>
</dbReference>
<evidence type="ECO:0000256" key="9">
    <source>
        <dbReference type="ARBA" id="ARBA00023159"/>
    </source>
</evidence>
<dbReference type="SUPFAM" id="SSF47979">
    <property type="entry name" value="Iron-dependent repressor protein, dimerization domain"/>
    <property type="match status" value="1"/>
</dbReference>
<dbReference type="SUPFAM" id="SSF50037">
    <property type="entry name" value="C-terminal domain of transcriptional repressors"/>
    <property type="match status" value="1"/>
</dbReference>
<keyword evidence="11" id="KW-0464">Manganese</keyword>
<reference evidence="15" key="1">
    <citation type="journal article" date="2019" name="Int. J. Syst. Evol. Microbiol.">
        <title>The Global Catalogue of Microorganisms (GCM) 10K type strain sequencing project: providing services to taxonomists for standard genome sequencing and annotation.</title>
        <authorList>
            <consortium name="The Broad Institute Genomics Platform"/>
            <consortium name="The Broad Institute Genome Sequencing Center for Infectious Disease"/>
            <person name="Wu L."/>
            <person name="Ma J."/>
        </authorList>
    </citation>
    <scope>NUCLEOTIDE SEQUENCE [LARGE SCALE GENOMIC DNA]</scope>
    <source>
        <strain evidence="15">JCM 14234</strain>
    </source>
</reference>
<evidence type="ECO:0000256" key="2">
    <source>
        <dbReference type="ARBA" id="ARBA00007871"/>
    </source>
</evidence>
<keyword evidence="15" id="KW-1185">Reference proteome</keyword>
<dbReference type="InterPro" id="IPR036421">
    <property type="entry name" value="Fe_dep_repressor_sf"/>
</dbReference>
<dbReference type="Pfam" id="PF01325">
    <property type="entry name" value="Fe_dep_repress"/>
    <property type="match status" value="1"/>
</dbReference>
<dbReference type="PANTHER" id="PTHR33238:SF11">
    <property type="entry name" value="TRANSCRIPTIONAL REGULATOR MNTR"/>
    <property type="match status" value="1"/>
</dbReference>
<dbReference type="InterPro" id="IPR036390">
    <property type="entry name" value="WH_DNA-bd_sf"/>
</dbReference>
<comment type="caution">
    <text evidence="14">The sequence shown here is derived from an EMBL/GenBank/DDBJ whole genome shotgun (WGS) entry which is preliminary data.</text>
</comment>
<dbReference type="EMBL" id="BAAAVS010000024">
    <property type="protein sequence ID" value="GAA3038588.1"/>
    <property type="molecule type" value="Genomic_DNA"/>
</dbReference>
<evidence type="ECO:0000256" key="4">
    <source>
        <dbReference type="ARBA" id="ARBA00022490"/>
    </source>
</evidence>
<evidence type="ECO:0000256" key="12">
    <source>
        <dbReference type="ARBA" id="ARBA00032593"/>
    </source>
</evidence>
<keyword evidence="9" id="KW-0010">Activator</keyword>
<dbReference type="InterPro" id="IPR008988">
    <property type="entry name" value="Transcriptional_repressor_C"/>
</dbReference>
<dbReference type="Pfam" id="PF02742">
    <property type="entry name" value="Fe_dep_repr_C"/>
    <property type="match status" value="1"/>
</dbReference>
<comment type="similarity">
    <text evidence="2">Belongs to the DtxR/MntR family.</text>
</comment>
<dbReference type="Proteomes" id="UP001501035">
    <property type="component" value="Unassembled WGS sequence"/>
</dbReference>
<dbReference type="Gene3D" id="2.30.30.90">
    <property type="match status" value="1"/>
</dbReference>
<keyword evidence="10" id="KW-0804">Transcription</keyword>
<gene>
    <name evidence="14" type="primary">mntR</name>
    <name evidence="14" type="ORF">GCM10010528_18970</name>
</gene>
<keyword evidence="4" id="KW-0963">Cytoplasm</keyword>
<proteinExistence type="inferred from homology"/>
<accession>A0ABP6LEV4</accession>
<dbReference type="InterPro" id="IPR038157">
    <property type="entry name" value="FeoA_core_dom"/>
</dbReference>
<keyword evidence="6" id="KW-0408">Iron</keyword>
<evidence type="ECO:0000313" key="14">
    <source>
        <dbReference type="EMBL" id="GAA3038588.1"/>
    </source>
</evidence>
<dbReference type="InterPro" id="IPR036388">
    <property type="entry name" value="WH-like_DNA-bd_sf"/>
</dbReference>
<dbReference type="PANTHER" id="PTHR33238">
    <property type="entry name" value="IRON (METAL) DEPENDENT REPRESSOR, DTXR FAMILY"/>
    <property type="match status" value="1"/>
</dbReference>
<dbReference type="InterPro" id="IPR007167">
    <property type="entry name" value="Fe-transptr_FeoA-like"/>
</dbReference>